<dbReference type="Proteomes" id="UP000288052">
    <property type="component" value="Unassembled WGS sequence"/>
</dbReference>
<evidence type="ECO:0000313" key="2">
    <source>
        <dbReference type="Proteomes" id="UP000288052"/>
    </source>
</evidence>
<accession>A0A430F714</accession>
<dbReference type="EMBL" id="QXGI01000004">
    <property type="protein sequence ID" value="RSX47937.1"/>
    <property type="molecule type" value="Genomic_DNA"/>
</dbReference>
<dbReference type="AlphaFoldDB" id="A0A430F714"/>
<name>A0A430F714_9BIFI</name>
<sequence length="29" mass="3254">MTLMAQGDTMAQVAYRIIKVENHKSQSDS</sequence>
<evidence type="ECO:0000313" key="1">
    <source>
        <dbReference type="EMBL" id="RSX47937.1"/>
    </source>
</evidence>
<organism evidence="1 2">
    <name type="scientific">Bifidobacterium castoris</name>
    <dbReference type="NCBI Taxonomy" id="2306972"/>
    <lineage>
        <taxon>Bacteria</taxon>
        <taxon>Bacillati</taxon>
        <taxon>Actinomycetota</taxon>
        <taxon>Actinomycetes</taxon>
        <taxon>Bifidobacteriales</taxon>
        <taxon>Bifidobacteriaceae</taxon>
        <taxon>Bifidobacterium</taxon>
    </lineage>
</organism>
<reference evidence="1 2" key="1">
    <citation type="submission" date="2018-09" db="EMBL/GenBank/DDBJ databases">
        <title>Characterization of the phylogenetic diversity of five novel species belonging to the genus Bifidobacterium.</title>
        <authorList>
            <person name="Lugli G.A."/>
            <person name="Duranti S."/>
            <person name="Milani C."/>
        </authorList>
    </citation>
    <scope>NUCLEOTIDE SEQUENCE [LARGE SCALE GENOMIC DNA]</scope>
    <source>
        <strain evidence="1 2">2020B</strain>
    </source>
</reference>
<gene>
    <name evidence="1" type="ORF">D2E22_1224</name>
</gene>
<keyword evidence="2" id="KW-1185">Reference proteome</keyword>
<comment type="caution">
    <text evidence="1">The sequence shown here is derived from an EMBL/GenBank/DDBJ whole genome shotgun (WGS) entry which is preliminary data.</text>
</comment>
<protein>
    <submittedName>
        <fullName evidence="1">Uncharacterized protein</fullName>
    </submittedName>
</protein>
<proteinExistence type="predicted"/>